<comment type="caution">
    <text evidence="1">The sequence shown here is derived from an EMBL/GenBank/DDBJ whole genome shotgun (WGS) entry which is preliminary data.</text>
</comment>
<dbReference type="AlphaFoldDB" id="A0A9K3P4Z7"/>
<dbReference type="Proteomes" id="UP000215914">
    <property type="component" value="Unassembled WGS sequence"/>
</dbReference>
<reference evidence="1" key="1">
    <citation type="journal article" date="2017" name="Nature">
        <title>The sunflower genome provides insights into oil metabolism, flowering and Asterid evolution.</title>
        <authorList>
            <person name="Badouin H."/>
            <person name="Gouzy J."/>
            <person name="Grassa C.J."/>
            <person name="Murat F."/>
            <person name="Staton S.E."/>
            <person name="Cottret L."/>
            <person name="Lelandais-Briere C."/>
            <person name="Owens G.L."/>
            <person name="Carrere S."/>
            <person name="Mayjonade B."/>
            <person name="Legrand L."/>
            <person name="Gill N."/>
            <person name="Kane N.C."/>
            <person name="Bowers J.E."/>
            <person name="Hubner S."/>
            <person name="Bellec A."/>
            <person name="Berard A."/>
            <person name="Berges H."/>
            <person name="Blanchet N."/>
            <person name="Boniface M.C."/>
            <person name="Brunel D."/>
            <person name="Catrice O."/>
            <person name="Chaidir N."/>
            <person name="Claudel C."/>
            <person name="Donnadieu C."/>
            <person name="Faraut T."/>
            <person name="Fievet G."/>
            <person name="Helmstetter N."/>
            <person name="King M."/>
            <person name="Knapp S.J."/>
            <person name="Lai Z."/>
            <person name="Le Paslier M.C."/>
            <person name="Lippi Y."/>
            <person name="Lorenzon L."/>
            <person name="Mandel J.R."/>
            <person name="Marage G."/>
            <person name="Marchand G."/>
            <person name="Marquand E."/>
            <person name="Bret-Mestries E."/>
            <person name="Morien E."/>
            <person name="Nambeesan S."/>
            <person name="Nguyen T."/>
            <person name="Pegot-Espagnet P."/>
            <person name="Pouilly N."/>
            <person name="Raftis F."/>
            <person name="Sallet E."/>
            <person name="Schiex T."/>
            <person name="Thomas J."/>
            <person name="Vandecasteele C."/>
            <person name="Vares D."/>
            <person name="Vear F."/>
            <person name="Vautrin S."/>
            <person name="Crespi M."/>
            <person name="Mangin B."/>
            <person name="Burke J.M."/>
            <person name="Salse J."/>
            <person name="Munos S."/>
            <person name="Vincourt P."/>
            <person name="Rieseberg L.H."/>
            <person name="Langlade N.B."/>
        </authorList>
    </citation>
    <scope>NUCLEOTIDE SEQUENCE</scope>
    <source>
        <tissue evidence="1">Leaves</tissue>
    </source>
</reference>
<accession>A0A9K3P4Z7</accession>
<reference evidence="1" key="2">
    <citation type="submission" date="2020-06" db="EMBL/GenBank/DDBJ databases">
        <title>Helianthus annuus Genome sequencing and assembly Release 2.</title>
        <authorList>
            <person name="Gouzy J."/>
            <person name="Langlade N."/>
            <person name="Munos S."/>
        </authorList>
    </citation>
    <scope>NUCLEOTIDE SEQUENCE</scope>
    <source>
        <tissue evidence="1">Leaves</tissue>
    </source>
</reference>
<dbReference type="Gramene" id="mRNA:HanXRQr2_Chr01g0028061">
    <property type="protein sequence ID" value="CDS:HanXRQr2_Chr01g0028061.1"/>
    <property type="gene ID" value="HanXRQr2_Chr01g0028061"/>
</dbReference>
<evidence type="ECO:0000313" key="2">
    <source>
        <dbReference type="Proteomes" id="UP000215914"/>
    </source>
</evidence>
<keyword evidence="2" id="KW-1185">Reference proteome</keyword>
<gene>
    <name evidence="1" type="ORF">HanXRQr2_Chr01g0028061</name>
</gene>
<sequence>MRSRLGRNIFSNPGNPFDPAYRASSQLQQTHCLTYGSTFGAVQRSSQPLREPLVVAQVIRTSLNIRLNFSLRFRVCRSFSCSRKGSKLLTLRVLWF</sequence>
<organism evidence="1 2">
    <name type="scientific">Helianthus annuus</name>
    <name type="common">Common sunflower</name>
    <dbReference type="NCBI Taxonomy" id="4232"/>
    <lineage>
        <taxon>Eukaryota</taxon>
        <taxon>Viridiplantae</taxon>
        <taxon>Streptophyta</taxon>
        <taxon>Embryophyta</taxon>
        <taxon>Tracheophyta</taxon>
        <taxon>Spermatophyta</taxon>
        <taxon>Magnoliopsida</taxon>
        <taxon>eudicotyledons</taxon>
        <taxon>Gunneridae</taxon>
        <taxon>Pentapetalae</taxon>
        <taxon>asterids</taxon>
        <taxon>campanulids</taxon>
        <taxon>Asterales</taxon>
        <taxon>Asteraceae</taxon>
        <taxon>Asteroideae</taxon>
        <taxon>Heliantheae alliance</taxon>
        <taxon>Heliantheae</taxon>
        <taxon>Helianthus</taxon>
    </lineage>
</organism>
<name>A0A9K3P4Z7_HELAN</name>
<proteinExistence type="predicted"/>
<protein>
    <submittedName>
        <fullName evidence="1">Uncharacterized protein</fullName>
    </submittedName>
</protein>
<dbReference type="EMBL" id="MNCJ02000316">
    <property type="protein sequence ID" value="KAF5822563.1"/>
    <property type="molecule type" value="Genomic_DNA"/>
</dbReference>
<evidence type="ECO:0000313" key="1">
    <source>
        <dbReference type="EMBL" id="KAF5822563.1"/>
    </source>
</evidence>